<dbReference type="EMBL" id="LN483249">
    <property type="protein sequence ID" value="CDZ97634.1"/>
    <property type="molecule type" value="Genomic_DNA"/>
</dbReference>
<protein>
    <submittedName>
        <fullName evidence="2">Uncharacterized protein</fullName>
    </submittedName>
</protein>
<feature type="compositionally biased region" description="Polar residues" evidence="1">
    <location>
        <begin position="116"/>
        <end position="125"/>
    </location>
</feature>
<feature type="compositionally biased region" description="Basic and acidic residues" evidence="1">
    <location>
        <begin position="130"/>
        <end position="142"/>
    </location>
</feature>
<dbReference type="AlphaFoldDB" id="A0A0F7SJS7"/>
<reference evidence="2" key="1">
    <citation type="submission" date="2014-08" db="EMBL/GenBank/DDBJ databases">
        <authorList>
            <person name="Sharma Rahul"/>
            <person name="Thines Marco"/>
        </authorList>
    </citation>
    <scope>NUCLEOTIDE SEQUENCE</scope>
</reference>
<sequence length="142" mass="15224">MFRLTKALNIPARSVASVRPISYSSIRLASGGTQHGNDPDVLAKEKARNLKGQQSSSAPFDDSHAPGWNENLASDGEANIMADKSKDISVEQLQKKTADQIERHHHSEEGALGNQAVPSSPNPTGSEAAVHADRGEHTVHKK</sequence>
<feature type="compositionally biased region" description="Basic and acidic residues" evidence="1">
    <location>
        <begin position="93"/>
        <end position="109"/>
    </location>
</feature>
<name>A0A0F7SJS7_PHARH</name>
<evidence type="ECO:0000256" key="1">
    <source>
        <dbReference type="SAM" id="MobiDB-lite"/>
    </source>
</evidence>
<accession>A0A0F7SJS7</accession>
<feature type="region of interest" description="Disordered" evidence="1">
    <location>
        <begin position="47"/>
        <end position="76"/>
    </location>
</feature>
<proteinExistence type="predicted"/>
<feature type="region of interest" description="Disordered" evidence="1">
    <location>
        <begin position="93"/>
        <end position="142"/>
    </location>
</feature>
<evidence type="ECO:0000313" key="2">
    <source>
        <dbReference type="EMBL" id="CDZ97634.1"/>
    </source>
</evidence>
<organism evidence="2">
    <name type="scientific">Phaffia rhodozyma</name>
    <name type="common">Yeast</name>
    <name type="synonym">Xanthophyllomyces dendrorhous</name>
    <dbReference type="NCBI Taxonomy" id="264483"/>
    <lineage>
        <taxon>Eukaryota</taxon>
        <taxon>Fungi</taxon>
        <taxon>Dikarya</taxon>
        <taxon>Basidiomycota</taxon>
        <taxon>Agaricomycotina</taxon>
        <taxon>Tremellomycetes</taxon>
        <taxon>Cystofilobasidiales</taxon>
        <taxon>Mrakiaceae</taxon>
        <taxon>Phaffia</taxon>
    </lineage>
</organism>